<dbReference type="HOGENOM" id="CLU_2271237_0_0_6"/>
<evidence type="ECO:0000313" key="1">
    <source>
        <dbReference type="EMBL" id="EPF74992.1"/>
    </source>
</evidence>
<comment type="caution">
    <text evidence="1">The sequence shown here is derived from an EMBL/GenBank/DDBJ whole genome shotgun (WGS) entry which is preliminary data.</text>
</comment>
<dbReference type="EMBL" id="ATGI01000016">
    <property type="protein sequence ID" value="EPF74992.1"/>
    <property type="molecule type" value="Genomic_DNA"/>
</dbReference>
<dbReference type="RefSeq" id="WP_016655772.1">
    <property type="nucleotide sequence ID" value="NZ_KE340352.1"/>
</dbReference>
<name>S3N594_9GAMM</name>
<dbReference type="STRING" id="632955.GCA_000829675_03338"/>
<keyword evidence="2" id="KW-1185">Reference proteome</keyword>
<dbReference type="PATRIC" id="fig|421052.3.peg.1331"/>
<reference evidence="1 2" key="1">
    <citation type="submission" date="2013-06" db="EMBL/GenBank/DDBJ databases">
        <title>The Genome Sequence of Acinetobacter rudis CIP 110305.</title>
        <authorList>
            <consortium name="The Broad Institute Genome Sequencing Platform"/>
            <consortium name="The Broad Institute Genome Sequencing Center for Infectious Disease"/>
            <person name="Cerqueira G."/>
            <person name="Feldgarden M."/>
            <person name="Courvalin P."/>
            <person name="Perichon B."/>
            <person name="Grillot-Courvalin C."/>
            <person name="Clermont D."/>
            <person name="Rocha E."/>
            <person name="Yoon E.-J."/>
            <person name="Nemec A."/>
            <person name="Young S.K."/>
            <person name="Zeng Q."/>
            <person name="Gargeya S."/>
            <person name="Fitzgerald M."/>
            <person name="Abouelleil A."/>
            <person name="Alvarado L."/>
            <person name="Berlin A.M."/>
            <person name="Chapman S.B."/>
            <person name="Dewar J."/>
            <person name="Goldberg J."/>
            <person name="Griggs A."/>
            <person name="Gujja S."/>
            <person name="Hansen M."/>
            <person name="Howarth C."/>
            <person name="Imamovic A."/>
            <person name="Larimer J."/>
            <person name="McCowan C."/>
            <person name="Murphy C."/>
            <person name="Pearson M."/>
            <person name="Priest M."/>
            <person name="Roberts A."/>
            <person name="Saif S."/>
            <person name="Shea T."/>
            <person name="Sykes S."/>
            <person name="Wortman J."/>
            <person name="Nusbaum C."/>
            <person name="Birren B."/>
        </authorList>
    </citation>
    <scope>NUCLEOTIDE SEQUENCE [LARGE SCALE GENOMIC DNA]</scope>
    <source>
        <strain evidence="1 2">CIP 110305</strain>
    </source>
</reference>
<proteinExistence type="predicted"/>
<protein>
    <submittedName>
        <fullName evidence="1">Uncharacterized protein</fullName>
    </submittedName>
</protein>
<organism evidence="1 2">
    <name type="scientific">Acinetobacter rudis CIP 110305</name>
    <dbReference type="NCBI Taxonomy" id="421052"/>
    <lineage>
        <taxon>Bacteria</taxon>
        <taxon>Pseudomonadati</taxon>
        <taxon>Pseudomonadota</taxon>
        <taxon>Gammaproteobacteria</taxon>
        <taxon>Moraxellales</taxon>
        <taxon>Moraxellaceae</taxon>
        <taxon>Acinetobacter</taxon>
    </lineage>
</organism>
<sequence length="98" mass="11551">MVIYEMIYHSGPDDFEVGFYLKNSKKNREHFFEQIMSDVNKSLDDCKARCEDGDLLLKYLKNDMSALEQMKKQFIDTGKARFDSYVSICVAERTVRDF</sequence>
<gene>
    <name evidence="1" type="ORF">F945_01363</name>
</gene>
<dbReference type="OrthoDB" id="6715862at2"/>
<evidence type="ECO:0000313" key="2">
    <source>
        <dbReference type="Proteomes" id="UP000014568"/>
    </source>
</evidence>
<dbReference type="AlphaFoldDB" id="S3N594"/>
<accession>S3N594</accession>
<dbReference type="Proteomes" id="UP000014568">
    <property type="component" value="Unassembled WGS sequence"/>
</dbReference>